<keyword evidence="1" id="KW-0812">Transmembrane</keyword>
<keyword evidence="1" id="KW-1133">Transmembrane helix</keyword>
<feature type="transmembrane region" description="Helical" evidence="1">
    <location>
        <begin position="45"/>
        <end position="68"/>
    </location>
</feature>
<feature type="transmembrane region" description="Helical" evidence="1">
    <location>
        <begin position="228"/>
        <end position="255"/>
    </location>
</feature>
<name>A0AA39LMB8_9BILA</name>
<dbReference type="Proteomes" id="UP001175271">
    <property type="component" value="Unassembled WGS sequence"/>
</dbReference>
<feature type="transmembrane region" description="Helical" evidence="1">
    <location>
        <begin position="184"/>
        <end position="207"/>
    </location>
</feature>
<gene>
    <name evidence="2" type="ORF">QR680_016298</name>
</gene>
<dbReference type="Gene3D" id="1.20.1070.10">
    <property type="entry name" value="Rhodopsin 7-helix transmembrane proteins"/>
    <property type="match status" value="1"/>
</dbReference>
<dbReference type="EMBL" id="JAUCMV010000004">
    <property type="protein sequence ID" value="KAK0402365.1"/>
    <property type="molecule type" value="Genomic_DNA"/>
</dbReference>
<feature type="transmembrane region" description="Helical" evidence="1">
    <location>
        <begin position="261"/>
        <end position="288"/>
    </location>
</feature>
<dbReference type="InterPro" id="IPR053220">
    <property type="entry name" value="Nematode_rcpt-like_serp_H"/>
</dbReference>
<keyword evidence="1" id="KW-0472">Membrane</keyword>
<dbReference type="InterPro" id="IPR019422">
    <property type="entry name" value="7TM_GPCR_serpentine_rcpt_Srh"/>
</dbReference>
<dbReference type="Pfam" id="PF10318">
    <property type="entry name" value="7TM_GPCR_Srh"/>
    <property type="match status" value="1"/>
</dbReference>
<feature type="transmembrane region" description="Helical" evidence="1">
    <location>
        <begin position="130"/>
        <end position="154"/>
    </location>
</feature>
<evidence type="ECO:0000313" key="2">
    <source>
        <dbReference type="EMBL" id="KAK0402365.1"/>
    </source>
</evidence>
<proteinExistence type="predicted"/>
<evidence type="ECO:0000256" key="1">
    <source>
        <dbReference type="SAM" id="Phobius"/>
    </source>
</evidence>
<accession>A0AA39LMB8</accession>
<reference evidence="2" key="1">
    <citation type="submission" date="2023-06" db="EMBL/GenBank/DDBJ databases">
        <title>Genomic analysis of the entomopathogenic nematode Steinernema hermaphroditum.</title>
        <authorList>
            <person name="Schwarz E.M."/>
            <person name="Heppert J.K."/>
            <person name="Baniya A."/>
            <person name="Schwartz H.T."/>
            <person name="Tan C.-H."/>
            <person name="Antoshechkin I."/>
            <person name="Sternberg P.W."/>
            <person name="Goodrich-Blair H."/>
            <person name="Dillman A.R."/>
        </authorList>
    </citation>
    <scope>NUCLEOTIDE SEQUENCE</scope>
    <source>
        <strain evidence="2">PS9179</strain>
        <tissue evidence="2">Whole animal</tissue>
    </source>
</reference>
<feature type="transmembrane region" description="Helical" evidence="1">
    <location>
        <begin position="12"/>
        <end position="33"/>
    </location>
</feature>
<comment type="caution">
    <text evidence="2">The sequence shown here is derived from an EMBL/GenBank/DDBJ whole genome shotgun (WGS) entry which is preliminary data.</text>
</comment>
<dbReference type="PANTHER" id="PTHR22941:SF307">
    <property type="entry name" value="SERPENTINE RECEPTOR, CLASS H"/>
    <property type="match status" value="1"/>
</dbReference>
<dbReference type="PANTHER" id="PTHR22941">
    <property type="entry name" value="SERPENTINE RECEPTOR"/>
    <property type="match status" value="1"/>
</dbReference>
<feature type="transmembrane region" description="Helical" evidence="1">
    <location>
        <begin position="88"/>
        <end position="118"/>
    </location>
</feature>
<sequence length="316" mass="35987">MPEQPYEELYNRVLDATAIIHMPVKIFTMLIVIRHTPADMRHLSMFLLNGIVWNLCANLVFTFIHLYPMFPAQCFRADGLVSSVNNELFGHTVFISLFVCVVNCIVAVMNTFVYRYFIFHTKTKLKTVRAIVYCSAVHIGSFVVTVFLYCEWMIPVKDYPFGDSLLQEQSLLCFKPRGWEKTTALLLFALGLLLAFAIAMAFTLMLLRSIHVQRGKIQKQKLDRHRRILLTLVCIAMVPFIFGAIPLAVIIVTAANPYLPFAQNICIICIAIVSNHGTLYAISLIVALKPYRQAARTLLLRPWYNGCVQQICCDVK</sequence>
<evidence type="ECO:0000313" key="3">
    <source>
        <dbReference type="Proteomes" id="UP001175271"/>
    </source>
</evidence>
<protein>
    <submittedName>
        <fullName evidence="2">Uncharacterized protein</fullName>
    </submittedName>
</protein>
<keyword evidence="3" id="KW-1185">Reference proteome</keyword>
<organism evidence="2 3">
    <name type="scientific">Steinernema hermaphroditum</name>
    <dbReference type="NCBI Taxonomy" id="289476"/>
    <lineage>
        <taxon>Eukaryota</taxon>
        <taxon>Metazoa</taxon>
        <taxon>Ecdysozoa</taxon>
        <taxon>Nematoda</taxon>
        <taxon>Chromadorea</taxon>
        <taxon>Rhabditida</taxon>
        <taxon>Tylenchina</taxon>
        <taxon>Panagrolaimomorpha</taxon>
        <taxon>Strongyloidoidea</taxon>
        <taxon>Steinernematidae</taxon>
        <taxon>Steinernema</taxon>
    </lineage>
</organism>
<dbReference type="AlphaFoldDB" id="A0AA39LMB8"/>